<dbReference type="SUPFAM" id="SSF52266">
    <property type="entry name" value="SGNH hydrolase"/>
    <property type="match status" value="1"/>
</dbReference>
<organism evidence="4">
    <name type="scientific">Selaginella moellendorffii</name>
    <name type="common">Spikemoss</name>
    <dbReference type="NCBI Taxonomy" id="88036"/>
    <lineage>
        <taxon>Eukaryota</taxon>
        <taxon>Viridiplantae</taxon>
        <taxon>Streptophyta</taxon>
        <taxon>Embryophyta</taxon>
        <taxon>Tracheophyta</taxon>
        <taxon>Lycopodiopsida</taxon>
        <taxon>Selaginellales</taxon>
        <taxon>Selaginellaceae</taxon>
        <taxon>Selaginella</taxon>
    </lineage>
</organism>
<dbReference type="GO" id="GO:0016788">
    <property type="term" value="F:hydrolase activity, acting on ester bonds"/>
    <property type="evidence" value="ECO:0007669"/>
    <property type="project" value="InterPro"/>
</dbReference>
<reference evidence="3 4" key="1">
    <citation type="journal article" date="2011" name="Science">
        <title>The Selaginella genome identifies genetic changes associated with the evolution of vascular plants.</title>
        <authorList>
            <person name="Banks J.A."/>
            <person name="Nishiyama T."/>
            <person name="Hasebe M."/>
            <person name="Bowman J.L."/>
            <person name="Gribskov M."/>
            <person name="dePamphilis C."/>
            <person name="Albert V.A."/>
            <person name="Aono N."/>
            <person name="Aoyama T."/>
            <person name="Ambrose B.A."/>
            <person name="Ashton N.W."/>
            <person name="Axtell M.J."/>
            <person name="Barker E."/>
            <person name="Barker M.S."/>
            <person name="Bennetzen J.L."/>
            <person name="Bonawitz N.D."/>
            <person name="Chapple C."/>
            <person name="Cheng C."/>
            <person name="Correa L.G."/>
            <person name="Dacre M."/>
            <person name="DeBarry J."/>
            <person name="Dreyer I."/>
            <person name="Elias M."/>
            <person name="Engstrom E.M."/>
            <person name="Estelle M."/>
            <person name="Feng L."/>
            <person name="Finet C."/>
            <person name="Floyd S.K."/>
            <person name="Frommer W.B."/>
            <person name="Fujita T."/>
            <person name="Gramzow L."/>
            <person name="Gutensohn M."/>
            <person name="Harholt J."/>
            <person name="Hattori M."/>
            <person name="Heyl A."/>
            <person name="Hirai T."/>
            <person name="Hiwatashi Y."/>
            <person name="Ishikawa M."/>
            <person name="Iwata M."/>
            <person name="Karol K.G."/>
            <person name="Koehler B."/>
            <person name="Kolukisaoglu U."/>
            <person name="Kubo M."/>
            <person name="Kurata T."/>
            <person name="Lalonde S."/>
            <person name="Li K."/>
            <person name="Li Y."/>
            <person name="Litt A."/>
            <person name="Lyons E."/>
            <person name="Manning G."/>
            <person name="Maruyama T."/>
            <person name="Michael T.P."/>
            <person name="Mikami K."/>
            <person name="Miyazaki S."/>
            <person name="Morinaga S."/>
            <person name="Murata T."/>
            <person name="Mueller-Roeber B."/>
            <person name="Nelson D.R."/>
            <person name="Obara M."/>
            <person name="Oguri Y."/>
            <person name="Olmstead R.G."/>
            <person name="Onodera N."/>
            <person name="Petersen B.L."/>
            <person name="Pils B."/>
            <person name="Prigge M."/>
            <person name="Rensing S.A."/>
            <person name="Riano-Pachon D.M."/>
            <person name="Roberts A.W."/>
            <person name="Sato Y."/>
            <person name="Scheller H.V."/>
            <person name="Schulz B."/>
            <person name="Schulz C."/>
            <person name="Shakirov E.V."/>
            <person name="Shibagaki N."/>
            <person name="Shinohara N."/>
            <person name="Shippen D.E."/>
            <person name="Soerensen I."/>
            <person name="Sotooka R."/>
            <person name="Sugimoto N."/>
            <person name="Sugita M."/>
            <person name="Sumikawa N."/>
            <person name="Tanurdzic M."/>
            <person name="Theissen G."/>
            <person name="Ulvskov P."/>
            <person name="Wakazuki S."/>
            <person name="Weng J.K."/>
            <person name="Willats W.W."/>
            <person name="Wipf D."/>
            <person name="Wolf P.G."/>
            <person name="Yang L."/>
            <person name="Zimmer A.D."/>
            <person name="Zhu Q."/>
            <person name="Mitros T."/>
            <person name="Hellsten U."/>
            <person name="Loque D."/>
            <person name="Otillar R."/>
            <person name="Salamov A."/>
            <person name="Schmutz J."/>
            <person name="Shapiro H."/>
            <person name="Lindquist E."/>
            <person name="Lucas S."/>
            <person name="Rokhsar D."/>
            <person name="Grigoriev I.V."/>
        </authorList>
    </citation>
    <scope>NUCLEOTIDE SEQUENCE [LARGE SCALE GENOMIC DNA]</scope>
</reference>
<dbReference type="KEGG" id="smo:SELMODRAFT_106167"/>
<dbReference type="STRING" id="88036.D8S145"/>
<proteinExistence type="inferred from homology"/>
<dbReference type="PANTHER" id="PTHR22835:SF658">
    <property type="entry name" value="GLYCOSIDE HYDROLASE FAMILY 19 CATALYTIC DOMAIN-CONTAINING PROTEIN"/>
    <property type="match status" value="1"/>
</dbReference>
<feature type="chain" id="PRO_5003122329" evidence="2">
    <location>
        <begin position="20"/>
        <end position="373"/>
    </location>
</feature>
<evidence type="ECO:0000256" key="1">
    <source>
        <dbReference type="ARBA" id="ARBA00008668"/>
    </source>
</evidence>
<evidence type="ECO:0000313" key="3">
    <source>
        <dbReference type="EMBL" id="EFJ21651.1"/>
    </source>
</evidence>
<dbReference type="InterPro" id="IPR001087">
    <property type="entry name" value="GDSL"/>
</dbReference>
<evidence type="ECO:0000313" key="4">
    <source>
        <dbReference type="Proteomes" id="UP000001514"/>
    </source>
</evidence>
<sequence length="373" mass="40781">MEVFLVILAASIVSSTARAFSSSPRSPPLQHCPSAVFWFGDSFADTGNAQAASPFISAAEYLPYGMTHFGKPSNRYSDGRLVTDFFAQAFRHKSSPGPILQSLNSNYEHGIVFAVSGATALNTSYVVPFYLPVQVDQYLRFVKDAYPTPGKSHHHHGRILVLHVVVVGTNDIFGAYIRKLMDPGNVTVVIIPQVIQAISHAIQTLSDSGASQILVLNSFPHGCMPLILSVFGDLPKDSRGCLSPLNEVAEAFNRSLYKLVQDLSSKLKNTLLLYADAFKFTLDVMDRPTDFGKNETKTSACCGTGGAYNFNSTKLCGKDFQPESTTLKPSEFVSWDGIHFSEAFYEHLSKALLTGKYLDPPLDFSELCKLGNV</sequence>
<dbReference type="HOGENOM" id="CLU_015101_2_1_1"/>
<comment type="similarity">
    <text evidence="1">Belongs to the 'GDSL' lipolytic enzyme family.</text>
</comment>
<protein>
    <submittedName>
        <fullName evidence="3">Uncharacterized protein</fullName>
    </submittedName>
</protein>
<feature type="signal peptide" evidence="2">
    <location>
        <begin position="1"/>
        <end position="19"/>
    </location>
</feature>
<keyword evidence="4" id="KW-1185">Reference proteome</keyword>
<dbReference type="Proteomes" id="UP000001514">
    <property type="component" value="Unassembled WGS sequence"/>
</dbReference>
<dbReference type="AlphaFoldDB" id="D8S145"/>
<gene>
    <name evidence="3" type="ORF">SELMODRAFT_106167</name>
</gene>
<dbReference type="Gene3D" id="3.40.50.1110">
    <property type="entry name" value="SGNH hydrolase"/>
    <property type="match status" value="1"/>
</dbReference>
<dbReference type="PANTHER" id="PTHR22835">
    <property type="entry name" value="ZINC FINGER FYVE DOMAIN CONTAINING PROTEIN"/>
    <property type="match status" value="1"/>
</dbReference>
<dbReference type="InterPro" id="IPR036514">
    <property type="entry name" value="SGNH_hydro_sf"/>
</dbReference>
<dbReference type="Gramene" id="EFJ21651">
    <property type="protein sequence ID" value="EFJ21651"/>
    <property type="gene ID" value="SELMODRAFT_106167"/>
</dbReference>
<keyword evidence="2" id="KW-0732">Signal</keyword>
<evidence type="ECO:0000256" key="2">
    <source>
        <dbReference type="SAM" id="SignalP"/>
    </source>
</evidence>
<accession>D8S145</accession>
<dbReference type="InParanoid" id="D8S145"/>
<dbReference type="Pfam" id="PF00657">
    <property type="entry name" value="Lipase_GDSL"/>
    <property type="match status" value="1"/>
</dbReference>
<name>D8S145_SELML</name>
<dbReference type="EMBL" id="GL377598">
    <property type="protein sequence ID" value="EFJ21651.1"/>
    <property type="molecule type" value="Genomic_DNA"/>
</dbReference>